<dbReference type="InterPro" id="IPR008334">
    <property type="entry name" value="5'-Nucleotdase_C"/>
</dbReference>
<dbReference type="InterPro" id="IPR010895">
    <property type="entry name" value="CHRD"/>
</dbReference>
<dbReference type="Pfam" id="PF00353">
    <property type="entry name" value="HemolysinCabind"/>
    <property type="match status" value="3"/>
</dbReference>
<dbReference type="Gene3D" id="3.90.780.10">
    <property type="entry name" value="5'-Nucleotidase, C-terminal domain"/>
    <property type="match status" value="1"/>
</dbReference>
<dbReference type="STRING" id="1250539.Ga0080574_TMP2131"/>
<dbReference type="GO" id="GO:0005509">
    <property type="term" value="F:calcium ion binding"/>
    <property type="evidence" value="ECO:0007669"/>
    <property type="project" value="InterPro"/>
</dbReference>
<dbReference type="Gene3D" id="2.150.10.10">
    <property type="entry name" value="Serralysin-like metalloprotease, C-terminal"/>
    <property type="match status" value="3"/>
</dbReference>
<feature type="domain" description="CHRD" evidence="1">
    <location>
        <begin position="373"/>
        <end position="503"/>
    </location>
</feature>
<dbReference type="GO" id="GO:0000166">
    <property type="term" value="F:nucleotide binding"/>
    <property type="evidence" value="ECO:0007669"/>
    <property type="project" value="InterPro"/>
</dbReference>
<dbReference type="SMART" id="SM00754">
    <property type="entry name" value="CHRD"/>
    <property type="match status" value="1"/>
</dbReference>
<dbReference type="SUPFAM" id="SSF51004">
    <property type="entry name" value="C-terminal (heme d1) domain of cytochrome cd1-nitrite reductase"/>
    <property type="match status" value="1"/>
</dbReference>
<dbReference type="Pfam" id="PF02872">
    <property type="entry name" value="5_nucleotid_C"/>
    <property type="match status" value="1"/>
</dbReference>
<dbReference type="GO" id="GO:0009166">
    <property type="term" value="P:nucleotide catabolic process"/>
    <property type="evidence" value="ECO:0007669"/>
    <property type="project" value="InterPro"/>
</dbReference>
<dbReference type="InterPro" id="IPR055188">
    <property type="entry name" value="Choice_anch_I"/>
</dbReference>
<dbReference type="Pfam" id="PF22494">
    <property type="entry name" value="choice_anch_I"/>
    <property type="match status" value="1"/>
</dbReference>
<dbReference type="SUPFAM" id="SSF51120">
    <property type="entry name" value="beta-Roll"/>
    <property type="match status" value="1"/>
</dbReference>
<dbReference type="GO" id="GO:0030288">
    <property type="term" value="C:outer membrane-bounded periplasmic space"/>
    <property type="evidence" value="ECO:0007669"/>
    <property type="project" value="TreeGrafter"/>
</dbReference>
<evidence type="ECO:0000259" key="1">
    <source>
        <dbReference type="SMART" id="SM00754"/>
    </source>
</evidence>
<dbReference type="RefSeq" id="WP_076698643.1">
    <property type="nucleotide sequence ID" value="NZ_CP015093.1"/>
</dbReference>
<dbReference type="Gene3D" id="3.60.21.10">
    <property type="match status" value="1"/>
</dbReference>
<dbReference type="InterPro" id="IPR001343">
    <property type="entry name" value="Hemolysn_Ca-bd"/>
</dbReference>
<dbReference type="PANTHER" id="PTHR11575">
    <property type="entry name" value="5'-NUCLEOTIDASE-RELATED"/>
    <property type="match status" value="1"/>
</dbReference>
<accession>A0A1P8USS8</accession>
<dbReference type="Proteomes" id="UP000187059">
    <property type="component" value="Chromosome"/>
</dbReference>
<dbReference type="Pfam" id="PF07452">
    <property type="entry name" value="CHRD"/>
    <property type="match status" value="1"/>
</dbReference>
<dbReference type="OrthoDB" id="9773411at2"/>
<evidence type="ECO:0000313" key="2">
    <source>
        <dbReference type="EMBL" id="APZ52465.1"/>
    </source>
</evidence>
<protein>
    <submittedName>
        <fullName evidence="2">Putative calcium-binding protein</fullName>
    </submittedName>
</protein>
<dbReference type="InterPro" id="IPR015943">
    <property type="entry name" value="WD40/YVTN_repeat-like_dom_sf"/>
</dbReference>
<dbReference type="PANTHER" id="PTHR11575:SF24">
    <property type="entry name" value="5'-NUCLEOTIDASE"/>
    <property type="match status" value="1"/>
</dbReference>
<gene>
    <name evidence="2" type="ORF">Ga0080574_TMP2131</name>
</gene>
<sequence>MTYTLQLLHANDLEGGVEALGRAATFAAIEDALDGTFANSITISAGDNYIPGPFFSTAADFSMGGTLSAALGRYYQELLGEDLAAQGLTIDAGRGAGRVDISIMNVIGFDASAVGNHEFDPGTTAFSEIIQSEGGDGVIEWIGATFPYLTSNIDFSADGALGGAFTSEILTSDSYNESAADLAAGVATADIAPSTIIVENGERIGVVGATTQLIETISSTGGAQETTGGVNDMAALAAVLQPVIDTLIAEGVNKIILTSHLQQIALEEELATLLHGVDIIIAGGSNTLQADETDTLLDGDTADRGYPVMGTDADGNPVVIVSTDGEYSYLGRLVVEFDDNGVIDPDSIDATVSGAYAANDEVLLETVGTVTGALNVATSEAQQVHDVADGAANGAFSMFVDGNVLVVEGSFEDVGTLQDVSPEGVDAEGNPIDAIHLHTGAAGTNGGVLRALTVSDNGDGSGSYEGRFLLTDAELADLEAGNVYLNIHTSDQPAGLLRGQLPGADALGDVAPTASAAIGLSTAADIVSDLTQAVTDIVEARDAIVYGYHEVFLDGRRGTVRTEESNLGNLAADAALEAARNADASVDISMRNGGGIRAEIGGSDNAGLNEGDGVLSQLDVENSLRFDNSLALVTLTPQALLMLLEHGVADTDTAAGNTPGRFPQISGMRFSFDETQPAQVLATDAEGNYIMDPATGMPQVEVVGSRVQTVALVDPATGADIIIVEDGELTAAAPATVRMVTLNFLVDNNGDGYPFQELATDIAYVTDNGSTTADGEAGNLLGEQQAFAEYFQSHHGTEDTAFGTPELDIANDTRIVQLAQNGGIDAITLDVPDSTVEITRLGQLESGETELFTGGSEVVSTDNGMAYVTNGAQDRIDVFDLSTQALVTSFDLSVIADFDGVQSVAVSNGLIAAAVAREAGDGSAMNGVIALFDTDGTLLNTVEVGNLPDMVTFTPDGSAILVANEGEPTGGSNPAGSVSIIRGLADPATASATTLGFDAFDGSEEALRAQGILLEPGVSVSADVEPEYIAVSPDGSVAWVTLQEANAYAVIDMATNAITEIRSFGVIDRSLPENALDASNRDGAINLQNYDNLYGMRQPDAIASFETGGALYFVTANEGDARDDTEARVNDLDLDPSAFPNAELLQDNEVLGRLHVRTDLGDTDGDGDYDELYHYGSRSFTIYSADGTIVFDSASMLSRLIAEIRPDLFNQDEGDFDDRSDDKGVEPEAVAVGEVEGRMMLFVGLERDNGVFVFDISDPSAPDYVNYIDSEASGNISPETIAFIPAEESLTGSAQILVAYEGDGNTAIYELDDITVQTGTAGADRLLGTSENDRLSGLDGADTLNGGEGDDLIFGGSSEADLSDVVYAGAGDDSVSGGAGNDRIFGMEGDDQLSGDAGADFLAGQSGNDVVSGGALGDTLYGNAGNDFLNGGFGNDQIHTGAGQDRVYHSGHAGHGTDWIADFSTEDTLIFGGAATSAADFLVQTAATAGAGNDGIDEAFVTHVPTGQILFALVDGAALDEISLTIAATGETFDLLA</sequence>
<dbReference type="InterPro" id="IPR011049">
    <property type="entry name" value="Serralysin-like_metalloprot_C"/>
</dbReference>
<dbReference type="InterPro" id="IPR011048">
    <property type="entry name" value="Haem_d1_sf"/>
</dbReference>
<dbReference type="InterPro" id="IPR006146">
    <property type="entry name" value="5'-Nucleotdase_CS"/>
</dbReference>
<dbReference type="PROSITE" id="PS00786">
    <property type="entry name" value="5_NUCLEOTIDASE_2"/>
    <property type="match status" value="1"/>
</dbReference>
<dbReference type="SUPFAM" id="SSF56300">
    <property type="entry name" value="Metallo-dependent phosphatases"/>
    <property type="match status" value="1"/>
</dbReference>
<dbReference type="InterPro" id="IPR036907">
    <property type="entry name" value="5'-Nucleotdase_C_sf"/>
</dbReference>
<name>A0A1P8USS8_9RHOB</name>
<reference evidence="2 3" key="1">
    <citation type="submission" date="2016-04" db="EMBL/GenBank/DDBJ databases">
        <title>Deep-sea bacteria in the southern Pacific.</title>
        <authorList>
            <person name="Tang K."/>
        </authorList>
    </citation>
    <scope>NUCLEOTIDE SEQUENCE [LARGE SCALE GENOMIC DNA]</scope>
    <source>
        <strain evidence="2 3">JLT2014</strain>
    </source>
</reference>
<dbReference type="EMBL" id="CP015093">
    <property type="protein sequence ID" value="APZ52465.1"/>
    <property type="molecule type" value="Genomic_DNA"/>
</dbReference>
<dbReference type="PRINTS" id="PR00313">
    <property type="entry name" value="CABNDNGRPT"/>
</dbReference>
<dbReference type="NCBIfam" id="NF038117">
    <property type="entry name" value="choice_anch_I"/>
    <property type="match status" value="1"/>
</dbReference>
<dbReference type="InterPro" id="IPR029052">
    <property type="entry name" value="Metallo-depent_PP-like"/>
</dbReference>
<evidence type="ECO:0000313" key="3">
    <source>
        <dbReference type="Proteomes" id="UP000187059"/>
    </source>
</evidence>
<organism evidence="2 3">
    <name type="scientific">Salipiger abyssi</name>
    <dbReference type="NCBI Taxonomy" id="1250539"/>
    <lineage>
        <taxon>Bacteria</taxon>
        <taxon>Pseudomonadati</taxon>
        <taxon>Pseudomonadota</taxon>
        <taxon>Alphaproteobacteria</taxon>
        <taxon>Rhodobacterales</taxon>
        <taxon>Roseobacteraceae</taxon>
        <taxon>Salipiger</taxon>
    </lineage>
</organism>
<dbReference type="SUPFAM" id="SSF55816">
    <property type="entry name" value="5'-nucleotidase (syn. UDP-sugar hydrolase), C-terminal domain"/>
    <property type="match status" value="1"/>
</dbReference>
<proteinExistence type="predicted"/>
<dbReference type="Gene3D" id="2.130.10.10">
    <property type="entry name" value="YVTN repeat-like/Quinoprotein amine dehydrogenase"/>
    <property type="match status" value="1"/>
</dbReference>
<dbReference type="GO" id="GO:0008253">
    <property type="term" value="F:5'-nucleotidase activity"/>
    <property type="evidence" value="ECO:0007669"/>
    <property type="project" value="TreeGrafter"/>
</dbReference>
<dbReference type="InterPro" id="IPR006179">
    <property type="entry name" value="5_nucleotidase/apyrase"/>
</dbReference>
<dbReference type="KEGG" id="paby:Ga0080574_TMP2131"/>
<keyword evidence="3" id="KW-1185">Reference proteome</keyword>
<dbReference type="GO" id="GO:0008768">
    <property type="term" value="F:UDP-sugar diphosphatase activity"/>
    <property type="evidence" value="ECO:0007669"/>
    <property type="project" value="TreeGrafter"/>
</dbReference>